<organism evidence="2">
    <name type="scientific">Capitella teleta</name>
    <name type="common">Polychaete worm</name>
    <dbReference type="NCBI Taxonomy" id="283909"/>
    <lineage>
        <taxon>Eukaryota</taxon>
        <taxon>Metazoa</taxon>
        <taxon>Spiralia</taxon>
        <taxon>Lophotrochozoa</taxon>
        <taxon>Annelida</taxon>
        <taxon>Polychaeta</taxon>
        <taxon>Sedentaria</taxon>
        <taxon>Scolecida</taxon>
        <taxon>Capitellidae</taxon>
        <taxon>Capitella</taxon>
    </lineage>
</organism>
<dbReference type="HOGENOM" id="CLU_539961_0_0_1"/>
<accession>R7UFL4</accession>
<evidence type="ECO:0000256" key="1">
    <source>
        <dbReference type="SAM" id="Phobius"/>
    </source>
</evidence>
<feature type="transmembrane region" description="Helical" evidence="1">
    <location>
        <begin position="404"/>
        <end position="428"/>
    </location>
</feature>
<feature type="transmembrane region" description="Helical" evidence="1">
    <location>
        <begin position="294"/>
        <end position="316"/>
    </location>
</feature>
<dbReference type="EMBL" id="AMQN01008753">
    <property type="status" value="NOT_ANNOTATED_CDS"/>
    <property type="molecule type" value="Genomic_DNA"/>
</dbReference>
<evidence type="ECO:0000313" key="4">
    <source>
        <dbReference type="Proteomes" id="UP000014760"/>
    </source>
</evidence>
<reference evidence="4" key="1">
    <citation type="submission" date="2012-12" db="EMBL/GenBank/DDBJ databases">
        <authorList>
            <person name="Hellsten U."/>
            <person name="Grimwood J."/>
            <person name="Chapman J.A."/>
            <person name="Shapiro H."/>
            <person name="Aerts A."/>
            <person name="Otillar R.P."/>
            <person name="Terry A.Y."/>
            <person name="Boore J.L."/>
            <person name="Simakov O."/>
            <person name="Marletaz F."/>
            <person name="Cho S.-J."/>
            <person name="Edsinger-Gonzales E."/>
            <person name="Havlak P."/>
            <person name="Kuo D.-H."/>
            <person name="Larsson T."/>
            <person name="Lv J."/>
            <person name="Arendt D."/>
            <person name="Savage R."/>
            <person name="Osoegawa K."/>
            <person name="de Jong P."/>
            <person name="Lindberg D.R."/>
            <person name="Seaver E.C."/>
            <person name="Weisblat D.A."/>
            <person name="Putnam N.H."/>
            <person name="Grigoriev I.V."/>
            <person name="Rokhsar D.S."/>
        </authorList>
    </citation>
    <scope>NUCLEOTIDE SEQUENCE</scope>
    <source>
        <strain evidence="4">I ESC-2004</strain>
    </source>
</reference>
<reference evidence="3" key="3">
    <citation type="submission" date="2015-06" db="UniProtKB">
        <authorList>
            <consortium name="EnsemblMetazoa"/>
        </authorList>
    </citation>
    <scope>IDENTIFICATION</scope>
</reference>
<proteinExistence type="predicted"/>
<dbReference type="Proteomes" id="UP000014760">
    <property type="component" value="Unassembled WGS sequence"/>
</dbReference>
<evidence type="ECO:0008006" key="5">
    <source>
        <dbReference type="Google" id="ProtNLM"/>
    </source>
</evidence>
<evidence type="ECO:0000313" key="2">
    <source>
        <dbReference type="EMBL" id="ELU02578.1"/>
    </source>
</evidence>
<dbReference type="AlphaFoldDB" id="R7UFL4"/>
<name>R7UFL4_CAPTE</name>
<sequence length="505" mass="57720">MSFRFGMDRFKGGNPATGYDDQGRVLWQPASRPQINRTLTENVEPKDTLSGNWRRFFGRGREDPVTAYDQRYDWRSEARSTEEQRIGGEEMIVEKRHTDGVMVEDRLVYKEKPRFWWLFVILGILLLILGVVNLLFCLDHHWYSRFYSGLLLVILGIIGLIHNGTMRTKGWRAMTVIYMIVGIITMALVFLCLGQVLLTFVHETIDITQYGDDDFIDITITRIKINSEQVRVNISSWEGHIWICYAMDGITVAFCLVSFLVLTSVIIVFDNFYNNNFIYIRQVEPFCEPMLWNPYGQISLGQVMVFFGFIISDAVFGSNVINYQDYMPLVWAGIPAIICGFVSAVAYKRTHKGARVWAIAAIILQIINAIVSIIAIALMTYGMYDNIVTIDENYTMTNTNFSVQLMSASVIMFVIGDCVALANVFWALSSLTCLFKRSCCGSSKARTYFESDELDTRRSGEIITTPCSLKKVQPQQMLSQQTLPRQILTQPALQRVTTERIQNPF</sequence>
<evidence type="ECO:0000313" key="3">
    <source>
        <dbReference type="EnsemblMetazoa" id="CapteP190387"/>
    </source>
</evidence>
<gene>
    <name evidence="2" type="ORF">CAPTEDRAFT_190387</name>
</gene>
<feature type="transmembrane region" description="Helical" evidence="1">
    <location>
        <begin position="250"/>
        <end position="273"/>
    </location>
</feature>
<feature type="transmembrane region" description="Helical" evidence="1">
    <location>
        <begin position="115"/>
        <end position="136"/>
    </location>
</feature>
<dbReference type="EMBL" id="KB303899">
    <property type="protein sequence ID" value="ELU02578.1"/>
    <property type="molecule type" value="Genomic_DNA"/>
</dbReference>
<feature type="transmembrane region" description="Helical" evidence="1">
    <location>
        <begin position="173"/>
        <end position="198"/>
    </location>
</feature>
<keyword evidence="1" id="KW-0812">Transmembrane</keyword>
<feature type="transmembrane region" description="Helical" evidence="1">
    <location>
        <begin position="142"/>
        <end position="161"/>
    </location>
</feature>
<feature type="transmembrane region" description="Helical" evidence="1">
    <location>
        <begin position="359"/>
        <end position="384"/>
    </location>
</feature>
<dbReference type="EnsemblMetazoa" id="CapteT190387">
    <property type="protein sequence ID" value="CapteP190387"/>
    <property type="gene ID" value="CapteG190387"/>
</dbReference>
<keyword evidence="1" id="KW-0472">Membrane</keyword>
<protein>
    <recommendedName>
        <fullName evidence="5">Transmembrane protein</fullName>
    </recommendedName>
</protein>
<keyword evidence="4" id="KW-1185">Reference proteome</keyword>
<feature type="transmembrane region" description="Helical" evidence="1">
    <location>
        <begin position="328"/>
        <end position="347"/>
    </location>
</feature>
<reference evidence="2 4" key="2">
    <citation type="journal article" date="2013" name="Nature">
        <title>Insights into bilaterian evolution from three spiralian genomes.</title>
        <authorList>
            <person name="Simakov O."/>
            <person name="Marletaz F."/>
            <person name="Cho S.J."/>
            <person name="Edsinger-Gonzales E."/>
            <person name="Havlak P."/>
            <person name="Hellsten U."/>
            <person name="Kuo D.H."/>
            <person name="Larsson T."/>
            <person name="Lv J."/>
            <person name="Arendt D."/>
            <person name="Savage R."/>
            <person name="Osoegawa K."/>
            <person name="de Jong P."/>
            <person name="Grimwood J."/>
            <person name="Chapman J.A."/>
            <person name="Shapiro H."/>
            <person name="Aerts A."/>
            <person name="Otillar R.P."/>
            <person name="Terry A.Y."/>
            <person name="Boore J.L."/>
            <person name="Grigoriev I.V."/>
            <person name="Lindberg D.R."/>
            <person name="Seaver E.C."/>
            <person name="Weisblat D.A."/>
            <person name="Putnam N.H."/>
            <person name="Rokhsar D.S."/>
        </authorList>
    </citation>
    <scope>NUCLEOTIDE SEQUENCE</scope>
    <source>
        <strain evidence="2 4">I ESC-2004</strain>
    </source>
</reference>
<keyword evidence="1" id="KW-1133">Transmembrane helix</keyword>